<evidence type="ECO:0000259" key="3">
    <source>
        <dbReference type="Pfam" id="PF21530"/>
    </source>
</evidence>
<dbReference type="Pfam" id="PF05970">
    <property type="entry name" value="PIF1"/>
    <property type="match status" value="1"/>
</dbReference>
<dbReference type="GO" id="GO:0006310">
    <property type="term" value="P:DNA recombination"/>
    <property type="evidence" value="ECO:0007669"/>
    <property type="project" value="UniProtKB-KW"/>
</dbReference>
<dbReference type="GO" id="GO:0005657">
    <property type="term" value="C:replication fork"/>
    <property type="evidence" value="ECO:0007669"/>
    <property type="project" value="TreeGrafter"/>
</dbReference>
<evidence type="ECO:0000259" key="2">
    <source>
        <dbReference type="Pfam" id="PF05970"/>
    </source>
</evidence>
<accession>A0AAN9P572</accession>
<dbReference type="GO" id="GO:0016787">
    <property type="term" value="F:hydrolase activity"/>
    <property type="evidence" value="ECO:0007669"/>
    <property type="project" value="UniProtKB-KW"/>
</dbReference>
<name>A0AAN9P572_CLITE</name>
<comment type="similarity">
    <text evidence="1">Belongs to the helicase family.</text>
</comment>
<dbReference type="InterPro" id="IPR027417">
    <property type="entry name" value="P-loop_NTPase"/>
</dbReference>
<dbReference type="EMBL" id="JAYKXN010000005">
    <property type="protein sequence ID" value="KAK7285169.1"/>
    <property type="molecule type" value="Genomic_DNA"/>
</dbReference>
<proteinExistence type="inferred from homology"/>
<keyword evidence="1" id="KW-0233">DNA recombination</keyword>
<reference evidence="4 5" key="1">
    <citation type="submission" date="2024-01" db="EMBL/GenBank/DDBJ databases">
        <title>The genomes of 5 underutilized Papilionoideae crops provide insights into root nodulation and disease resistance.</title>
        <authorList>
            <person name="Yuan L."/>
        </authorList>
    </citation>
    <scope>NUCLEOTIDE SEQUENCE [LARGE SCALE GENOMIC DNA]</scope>
    <source>
        <strain evidence="4">LY-2023</strain>
        <tissue evidence="4">Leaf</tissue>
    </source>
</reference>
<comment type="caution">
    <text evidence="4">The sequence shown here is derived from an EMBL/GenBank/DDBJ whole genome shotgun (WGS) entry which is preliminary data.</text>
</comment>
<dbReference type="Pfam" id="PF21530">
    <property type="entry name" value="Pif1_2B_dom"/>
    <property type="match status" value="1"/>
</dbReference>
<protein>
    <recommendedName>
        <fullName evidence="1">ATP-dependent DNA helicase</fullName>
        <ecNumber evidence="1">5.6.2.3</ecNumber>
    </recommendedName>
</protein>
<gene>
    <name evidence="4" type="ORF">RJT34_19930</name>
</gene>
<dbReference type="GO" id="GO:0043139">
    <property type="term" value="F:5'-3' DNA helicase activity"/>
    <property type="evidence" value="ECO:0007669"/>
    <property type="project" value="UniProtKB-EC"/>
</dbReference>
<dbReference type="GO" id="GO:0005524">
    <property type="term" value="F:ATP binding"/>
    <property type="evidence" value="ECO:0007669"/>
    <property type="project" value="UniProtKB-KW"/>
</dbReference>
<evidence type="ECO:0000313" key="5">
    <source>
        <dbReference type="Proteomes" id="UP001359559"/>
    </source>
</evidence>
<keyword evidence="1" id="KW-0347">Helicase</keyword>
<evidence type="ECO:0000313" key="4">
    <source>
        <dbReference type="EMBL" id="KAK7285169.1"/>
    </source>
</evidence>
<dbReference type="SUPFAM" id="SSF52540">
    <property type="entry name" value="P-loop containing nucleoside triphosphate hydrolases"/>
    <property type="match status" value="1"/>
</dbReference>
<keyword evidence="1" id="KW-0378">Hydrolase</keyword>
<dbReference type="PANTHER" id="PTHR23274:SF33">
    <property type="entry name" value="ANIMAL RPA1 DOMAIN PROTEIN"/>
    <property type="match status" value="1"/>
</dbReference>
<dbReference type="CDD" id="cd18809">
    <property type="entry name" value="SF1_C_RecD"/>
    <property type="match status" value="1"/>
</dbReference>
<dbReference type="GO" id="GO:0006260">
    <property type="term" value="P:DNA replication"/>
    <property type="evidence" value="ECO:0007669"/>
    <property type="project" value="TreeGrafter"/>
</dbReference>
<feature type="domain" description="DNA helicase Pif1-like DEAD-box helicase" evidence="2">
    <location>
        <begin position="12"/>
        <end position="52"/>
    </location>
</feature>
<sequence length="311" mass="35057">MIYHLQCHVLLHLSLTKNMRLESNSTNTDCTSLKQFSQWLLDIGDGNFGQPNDGFAEITIPSEFFIKDYNDPLEAIVNATYPNLLQLYNNAEFLQSRAILASTVEVVDKINEYVMSFIPGDKKEYYSADTIDKSDKLQNPAFESVTSEFLNSLKTSGLPNHKIKLKVGTPIMLLRNLDQSEGLCNGTRLNVTRLGNHVIEAKIISGKNIGHLTYIPRMNLSPSQSSWPFKLIRRQFPFMVSFAMTINKSQGQSLAHVGLYLPKPIFSHGQLYVALSKVQSKEGLHILIHDQEGKASNTTTNVVYREVFENL</sequence>
<keyword evidence="1" id="KW-0227">DNA damage</keyword>
<evidence type="ECO:0000256" key="1">
    <source>
        <dbReference type="RuleBase" id="RU363044"/>
    </source>
</evidence>
<comment type="cofactor">
    <cofactor evidence="1">
        <name>Mg(2+)</name>
        <dbReference type="ChEBI" id="CHEBI:18420"/>
    </cofactor>
</comment>
<dbReference type="Proteomes" id="UP001359559">
    <property type="component" value="Unassembled WGS sequence"/>
</dbReference>
<feature type="domain" description="DNA helicase Pif1-like 2B" evidence="3">
    <location>
        <begin position="148"/>
        <end position="194"/>
    </location>
</feature>
<keyword evidence="1" id="KW-0234">DNA repair</keyword>
<organism evidence="4 5">
    <name type="scientific">Clitoria ternatea</name>
    <name type="common">Butterfly pea</name>
    <dbReference type="NCBI Taxonomy" id="43366"/>
    <lineage>
        <taxon>Eukaryota</taxon>
        <taxon>Viridiplantae</taxon>
        <taxon>Streptophyta</taxon>
        <taxon>Embryophyta</taxon>
        <taxon>Tracheophyta</taxon>
        <taxon>Spermatophyta</taxon>
        <taxon>Magnoliopsida</taxon>
        <taxon>eudicotyledons</taxon>
        <taxon>Gunneridae</taxon>
        <taxon>Pentapetalae</taxon>
        <taxon>rosids</taxon>
        <taxon>fabids</taxon>
        <taxon>Fabales</taxon>
        <taxon>Fabaceae</taxon>
        <taxon>Papilionoideae</taxon>
        <taxon>50 kb inversion clade</taxon>
        <taxon>NPAAA clade</taxon>
        <taxon>indigoferoid/millettioid clade</taxon>
        <taxon>Phaseoleae</taxon>
        <taxon>Clitoria</taxon>
    </lineage>
</organism>
<keyword evidence="1" id="KW-0547">Nucleotide-binding</keyword>
<keyword evidence="1" id="KW-0067">ATP-binding</keyword>
<dbReference type="GO" id="GO:0000723">
    <property type="term" value="P:telomere maintenance"/>
    <property type="evidence" value="ECO:0007669"/>
    <property type="project" value="InterPro"/>
</dbReference>
<dbReference type="GO" id="GO:0006281">
    <property type="term" value="P:DNA repair"/>
    <property type="evidence" value="ECO:0007669"/>
    <property type="project" value="UniProtKB-KW"/>
</dbReference>
<keyword evidence="5" id="KW-1185">Reference proteome</keyword>
<dbReference type="EC" id="5.6.2.3" evidence="1"/>
<dbReference type="InterPro" id="IPR010285">
    <property type="entry name" value="DNA_helicase_pif1-like_DEAD"/>
</dbReference>
<comment type="catalytic activity">
    <reaction evidence="1">
        <text>ATP + H2O = ADP + phosphate + H(+)</text>
        <dbReference type="Rhea" id="RHEA:13065"/>
        <dbReference type="ChEBI" id="CHEBI:15377"/>
        <dbReference type="ChEBI" id="CHEBI:15378"/>
        <dbReference type="ChEBI" id="CHEBI:30616"/>
        <dbReference type="ChEBI" id="CHEBI:43474"/>
        <dbReference type="ChEBI" id="CHEBI:456216"/>
        <dbReference type="EC" id="5.6.2.3"/>
    </reaction>
</comment>
<dbReference type="InterPro" id="IPR049163">
    <property type="entry name" value="Pif1-like_2B_dom"/>
</dbReference>
<dbReference type="AlphaFoldDB" id="A0AAN9P572"/>
<dbReference type="PANTHER" id="PTHR23274">
    <property type="entry name" value="DNA HELICASE-RELATED"/>
    <property type="match status" value="1"/>
</dbReference>